<dbReference type="EMBL" id="CALNXK010000200">
    <property type="protein sequence ID" value="CAH3175390.1"/>
    <property type="molecule type" value="Genomic_DNA"/>
</dbReference>
<dbReference type="Pfam" id="PF13359">
    <property type="entry name" value="DDE_Tnp_4"/>
    <property type="match status" value="1"/>
</dbReference>
<evidence type="ECO:0000256" key="2">
    <source>
        <dbReference type="ARBA" id="ARBA00022723"/>
    </source>
</evidence>
<accession>A0ABN8R8S2</accession>
<reference evidence="4 5" key="1">
    <citation type="submission" date="2022-05" db="EMBL/GenBank/DDBJ databases">
        <authorList>
            <consortium name="Genoscope - CEA"/>
            <person name="William W."/>
        </authorList>
    </citation>
    <scope>NUCLEOTIDE SEQUENCE [LARGE SCALE GENOMIC DNA]</scope>
</reference>
<organism evidence="4 5">
    <name type="scientific">Porites lobata</name>
    <dbReference type="NCBI Taxonomy" id="104759"/>
    <lineage>
        <taxon>Eukaryota</taxon>
        <taxon>Metazoa</taxon>
        <taxon>Cnidaria</taxon>
        <taxon>Anthozoa</taxon>
        <taxon>Hexacorallia</taxon>
        <taxon>Scleractinia</taxon>
        <taxon>Fungiina</taxon>
        <taxon>Poritidae</taxon>
        <taxon>Porites</taxon>
    </lineage>
</organism>
<evidence type="ECO:0000259" key="3">
    <source>
        <dbReference type="Pfam" id="PF13359"/>
    </source>
</evidence>
<feature type="domain" description="DDE Tnp4" evidence="3">
    <location>
        <begin position="34"/>
        <end position="143"/>
    </location>
</feature>
<comment type="caution">
    <text evidence="4">The sequence shown here is derived from an EMBL/GenBank/DDBJ whole genome shotgun (WGS) entry which is preliminary data.</text>
</comment>
<protein>
    <recommendedName>
        <fullName evidence="3">DDE Tnp4 domain-containing protein</fullName>
    </recommendedName>
</protein>
<keyword evidence="2" id="KW-0479">Metal-binding</keyword>
<evidence type="ECO:0000313" key="5">
    <source>
        <dbReference type="Proteomes" id="UP001159405"/>
    </source>
</evidence>
<keyword evidence="5" id="KW-1185">Reference proteome</keyword>
<name>A0ABN8R8S2_9CNID</name>
<proteinExistence type="predicted"/>
<gene>
    <name evidence="4" type="ORF">PLOB_00016966</name>
</gene>
<dbReference type="InterPro" id="IPR027806">
    <property type="entry name" value="HARBI1_dom"/>
</dbReference>
<sequence>MTPKYIRFPVTDVECLAAMATFNDQPIPNCVGTIDGSHIRIIRPHNYSTDYYNLKGYYSVLLQAVCDGNCKFLSLSCGHPGSIHDATMMRISGFTGKSLQRSFYSYRCLNKTYQGLPLVILGDSEYTKLPWLLVPYAGTNITQANWVN</sequence>
<dbReference type="Proteomes" id="UP001159405">
    <property type="component" value="Unassembled WGS sequence"/>
</dbReference>
<evidence type="ECO:0000313" key="4">
    <source>
        <dbReference type="EMBL" id="CAH3175390.1"/>
    </source>
</evidence>
<comment type="cofactor">
    <cofactor evidence="1">
        <name>a divalent metal cation</name>
        <dbReference type="ChEBI" id="CHEBI:60240"/>
    </cofactor>
</comment>
<evidence type="ECO:0000256" key="1">
    <source>
        <dbReference type="ARBA" id="ARBA00001968"/>
    </source>
</evidence>